<accession>A0ACC8EKA0</accession>
<proteinExistence type="predicted"/>
<organism evidence="1 2">
    <name type="scientific">Cenococcum geophilum 1.58</name>
    <dbReference type="NCBI Taxonomy" id="794803"/>
    <lineage>
        <taxon>Eukaryota</taxon>
        <taxon>Fungi</taxon>
        <taxon>Dikarya</taxon>
        <taxon>Ascomycota</taxon>
        <taxon>Pezizomycotina</taxon>
        <taxon>Dothideomycetes</taxon>
        <taxon>Pleosporomycetidae</taxon>
        <taxon>Gloniales</taxon>
        <taxon>Gloniaceae</taxon>
        <taxon>Cenococcum</taxon>
    </lineage>
</organism>
<reference evidence="1 2" key="1">
    <citation type="journal article" date="2016" name="Nat. Commun.">
        <title>Ectomycorrhizal ecology is imprinted in the genome of the dominant symbiotic fungus Cenococcum geophilum.</title>
        <authorList>
            <consortium name="DOE Joint Genome Institute"/>
            <person name="Peter M."/>
            <person name="Kohler A."/>
            <person name="Ohm R.A."/>
            <person name="Kuo A."/>
            <person name="Krutzmann J."/>
            <person name="Morin E."/>
            <person name="Arend M."/>
            <person name="Barry K.W."/>
            <person name="Binder M."/>
            <person name="Choi C."/>
            <person name="Clum A."/>
            <person name="Copeland A."/>
            <person name="Grisel N."/>
            <person name="Haridas S."/>
            <person name="Kipfer T."/>
            <person name="LaButti K."/>
            <person name="Lindquist E."/>
            <person name="Lipzen A."/>
            <person name="Maire R."/>
            <person name="Meier B."/>
            <person name="Mihaltcheva S."/>
            <person name="Molinier V."/>
            <person name="Murat C."/>
            <person name="Poggeler S."/>
            <person name="Quandt C.A."/>
            <person name="Sperisen C."/>
            <person name="Tritt A."/>
            <person name="Tisserant E."/>
            <person name="Crous P.W."/>
            <person name="Henrissat B."/>
            <person name="Nehls U."/>
            <person name="Egli S."/>
            <person name="Spatafora J.W."/>
            <person name="Grigoriev I.V."/>
            <person name="Martin F.M."/>
        </authorList>
    </citation>
    <scope>NUCLEOTIDE SEQUENCE [LARGE SCALE GENOMIC DNA]</scope>
    <source>
        <strain evidence="1 2">1.58</strain>
    </source>
</reference>
<keyword evidence="2" id="KW-1185">Reference proteome</keyword>
<dbReference type="Proteomes" id="UP000250078">
    <property type="component" value="Unassembled WGS sequence"/>
</dbReference>
<protein>
    <submittedName>
        <fullName evidence="1">Nitrate transporter</fullName>
    </submittedName>
</protein>
<dbReference type="EMBL" id="KV748293">
    <property type="protein sequence ID" value="OCK86648.1"/>
    <property type="molecule type" value="Genomic_DNA"/>
</dbReference>
<name>A0ACC8EKA0_9PEZI</name>
<evidence type="ECO:0000313" key="1">
    <source>
        <dbReference type="EMBL" id="OCK86648.1"/>
    </source>
</evidence>
<gene>
    <name evidence="1" type="ORF">K441DRAFT_598453</name>
</gene>
<evidence type="ECO:0000313" key="2">
    <source>
        <dbReference type="Proteomes" id="UP000250078"/>
    </source>
</evidence>
<sequence length="502" mass="54256">MGFTLAILFKAPKINPINHKARSIPVFNPIDKYGRAFFFSWWGFFIAFWGWYTFPPLMSITIKKDLNLSADEISNSNILALTATLVARALAGPACDRWGPRKVYASFLLMGALPTAMAGLVTNAAGLMVLRFFVGILGAVFVPCQVWTTGFFDKNVVGSANALAGGWGNAGGGITYFVMPVIFDSLVHGQGLTPTQAWRVAFIVPFILITATAIGMLTLAEDTPIGTWSNRHLAVPGTTAVDIPGLIADKATNTNESPTESDGKLKIQEQQPSDEEIQVGEIETITCARGEIIQTPSISEALPVIFSLQTLTLTAAYFCSFGGELALNSVLGAYYLKNFPKLGQTLSGRWASMYGLLNVITRPSGGFVGDLIYKYTHSFWLKKMWIHFVGISTGIFLIVIGLKDPHHQPTMFGLIAGMAFFHEAGNGANFALVPHVHPFANGILSGLTGAAGNLGGVIFAIIFRYNGTDYARAIWICGILHIAMNLSVIWIRPIPKGQIGGR</sequence>